<comment type="catalytic activity">
    <reaction evidence="1">
        <text>Catalyzes the rearrangement of -S-S- bonds in proteins.</text>
        <dbReference type="EC" id="5.3.4.1"/>
    </reaction>
</comment>
<dbReference type="SUPFAM" id="SSF49764">
    <property type="entry name" value="HSP20-like chaperones"/>
    <property type="match status" value="1"/>
</dbReference>
<dbReference type="EC" id="5.3.4.1" evidence="4"/>
<keyword evidence="5" id="KW-0256">Endoplasmic reticulum</keyword>
<evidence type="ECO:0000256" key="3">
    <source>
        <dbReference type="ARBA" id="ARBA00006347"/>
    </source>
</evidence>
<evidence type="ECO:0000313" key="11">
    <source>
        <dbReference type="EMBL" id="CAD9198831.1"/>
    </source>
</evidence>
<gene>
    <name evidence="11" type="ORF">TCHU04912_LOCUS1064</name>
</gene>
<feature type="signal peptide" evidence="9">
    <location>
        <begin position="1"/>
        <end position="35"/>
    </location>
</feature>
<feature type="region of interest" description="Disordered" evidence="8">
    <location>
        <begin position="695"/>
        <end position="769"/>
    </location>
</feature>
<dbReference type="InterPro" id="IPR007052">
    <property type="entry name" value="CS_dom"/>
</dbReference>
<dbReference type="Gene3D" id="2.60.40.790">
    <property type="match status" value="1"/>
</dbReference>
<comment type="subcellular location">
    <subcellularLocation>
        <location evidence="2">Endoplasmic reticulum lumen</location>
    </subcellularLocation>
</comment>
<feature type="compositionally biased region" description="Gly residues" evidence="8">
    <location>
        <begin position="701"/>
        <end position="712"/>
    </location>
</feature>
<protein>
    <recommendedName>
        <fullName evidence="4">protein disulfide-isomerase</fullName>
        <ecNumber evidence="4">5.3.4.1</ecNumber>
    </recommendedName>
</protein>
<evidence type="ECO:0000256" key="5">
    <source>
        <dbReference type="ARBA" id="ARBA00022824"/>
    </source>
</evidence>
<dbReference type="InterPro" id="IPR036249">
    <property type="entry name" value="Thioredoxin-like_sf"/>
</dbReference>
<sequence length="769" mass="87826">MALRQRPAALPRRLATAVLMVLASLLAFAPTMVAAERRVPKVLWAQRRPLLYLRVVIPGLARDSLRVTLNDTHVKVSGTSTDDGTEYIMSAHLFRKIEPAGSSWEVNDLGEVQFIIQKFWEWRYWPRLLKEYKPKSSLQKNLQVDWKRWKPEFDDVTNEEDEDMLMPGEDSDWLDDEVALRKAAVFPTEEFNRDHMPLINESSFRSFLEVKDRPQQMSVVLFFERTYNKRSAAHQQLLRLFAATSSVVNRKVQVGSVDAKANQKLMRKLRLTQFPTAKLFFPNGDMFEFNPAEVKSVKGFAMFLFRQLNPAWVDIRSVDMFARVFQQASRVVLGVFDEEEEIAEEKVANLVAKTYRALPEPPPIVFSRLNTSLLPDLYEASSHNSTVSGILDRIGMRDLVAEGYRGVVMVKDKQDPIPYKGPLKKDPLMGWIYAKHFNVLEEITRGNFDEFRRRNLPVLYILLDDNASTHTELLTDVKTLAQEFDGRVSFVYTRVSTSGDLMEHLRCEYQGVTFAVMEDFVNEYRYCADATPTKPLSVERLRRLTDGVLANSLKPDKVASQKVPDPKDNLGPVFEVVADNLIETVMDKEYDVVVHFYAEFDEKWDDDEFELAKLGDASEDIPKLKITRINGILNEKPSEFPEIGYIPCTWMFPMNNKHSPVYFNKTTGGFNAHRLLQWVKQTASIVVDVPDIPDPLALGRPSGGQVGEGVAGGEEKRRTETPSTREPKTGKAGKAEKKPKSKEKAKLDDVMKELNEMRKEIKGGKKDEL</sequence>
<dbReference type="PANTHER" id="PTHR18929:SF132">
    <property type="entry name" value="PROTEIN DISULFIDE-ISOMERASE A3"/>
    <property type="match status" value="1"/>
</dbReference>
<keyword evidence="6" id="KW-0413">Isomerase</keyword>
<dbReference type="GO" id="GO:0006457">
    <property type="term" value="P:protein folding"/>
    <property type="evidence" value="ECO:0007669"/>
    <property type="project" value="TreeGrafter"/>
</dbReference>
<dbReference type="Gene3D" id="3.40.30.10">
    <property type="entry name" value="Glutaredoxin"/>
    <property type="match status" value="3"/>
</dbReference>
<dbReference type="AlphaFoldDB" id="A0A7S1SJZ4"/>
<feature type="compositionally biased region" description="Basic and acidic residues" evidence="8">
    <location>
        <begin position="713"/>
        <end position="769"/>
    </location>
</feature>
<dbReference type="PANTHER" id="PTHR18929">
    <property type="entry name" value="PROTEIN DISULFIDE ISOMERASE"/>
    <property type="match status" value="1"/>
</dbReference>
<evidence type="ECO:0000256" key="8">
    <source>
        <dbReference type="SAM" id="MobiDB-lite"/>
    </source>
</evidence>
<accession>A0A7S1SJZ4</accession>
<dbReference type="Pfam" id="PF04969">
    <property type="entry name" value="CS"/>
    <property type="match status" value="1"/>
</dbReference>
<dbReference type="EMBL" id="HBGG01001936">
    <property type="protein sequence ID" value="CAD9198831.1"/>
    <property type="molecule type" value="Transcribed_RNA"/>
</dbReference>
<dbReference type="InterPro" id="IPR008978">
    <property type="entry name" value="HSP20-like_chaperone"/>
</dbReference>
<dbReference type="GO" id="GO:0005788">
    <property type="term" value="C:endoplasmic reticulum lumen"/>
    <property type="evidence" value="ECO:0007669"/>
    <property type="project" value="UniProtKB-SubCell"/>
</dbReference>
<keyword evidence="7" id="KW-0676">Redox-active center</keyword>
<evidence type="ECO:0000256" key="9">
    <source>
        <dbReference type="SAM" id="SignalP"/>
    </source>
</evidence>
<proteinExistence type="inferred from homology"/>
<evidence type="ECO:0000256" key="7">
    <source>
        <dbReference type="ARBA" id="ARBA00023284"/>
    </source>
</evidence>
<dbReference type="GO" id="GO:0003756">
    <property type="term" value="F:protein disulfide isomerase activity"/>
    <property type="evidence" value="ECO:0007669"/>
    <property type="project" value="UniProtKB-EC"/>
</dbReference>
<evidence type="ECO:0000256" key="2">
    <source>
        <dbReference type="ARBA" id="ARBA00004319"/>
    </source>
</evidence>
<feature type="domain" description="CS" evidence="10">
    <location>
        <begin position="37"/>
        <end position="129"/>
    </location>
</feature>
<dbReference type="PROSITE" id="PS51203">
    <property type="entry name" value="CS"/>
    <property type="match status" value="1"/>
</dbReference>
<evidence type="ECO:0000256" key="1">
    <source>
        <dbReference type="ARBA" id="ARBA00001182"/>
    </source>
</evidence>
<dbReference type="GO" id="GO:0034976">
    <property type="term" value="P:response to endoplasmic reticulum stress"/>
    <property type="evidence" value="ECO:0007669"/>
    <property type="project" value="TreeGrafter"/>
</dbReference>
<dbReference type="SUPFAM" id="SSF52833">
    <property type="entry name" value="Thioredoxin-like"/>
    <property type="match status" value="2"/>
</dbReference>
<comment type="similarity">
    <text evidence="3">Belongs to the protein disulfide isomerase family.</text>
</comment>
<feature type="chain" id="PRO_5031218804" description="protein disulfide-isomerase" evidence="9">
    <location>
        <begin position="36"/>
        <end position="769"/>
    </location>
</feature>
<organism evidence="11">
    <name type="scientific">Tetraselmis chuii</name>
    <dbReference type="NCBI Taxonomy" id="63592"/>
    <lineage>
        <taxon>Eukaryota</taxon>
        <taxon>Viridiplantae</taxon>
        <taxon>Chlorophyta</taxon>
        <taxon>core chlorophytes</taxon>
        <taxon>Chlorodendrophyceae</taxon>
        <taxon>Chlorodendrales</taxon>
        <taxon>Chlorodendraceae</taxon>
        <taxon>Tetraselmis</taxon>
    </lineage>
</organism>
<evidence type="ECO:0000259" key="10">
    <source>
        <dbReference type="PROSITE" id="PS51203"/>
    </source>
</evidence>
<evidence type="ECO:0000256" key="6">
    <source>
        <dbReference type="ARBA" id="ARBA00023235"/>
    </source>
</evidence>
<dbReference type="Pfam" id="PF13848">
    <property type="entry name" value="Thioredoxin_6"/>
    <property type="match status" value="1"/>
</dbReference>
<name>A0A7S1SJZ4_9CHLO</name>
<keyword evidence="9" id="KW-0732">Signal</keyword>
<reference evidence="11" key="1">
    <citation type="submission" date="2021-01" db="EMBL/GenBank/DDBJ databases">
        <authorList>
            <person name="Corre E."/>
            <person name="Pelletier E."/>
            <person name="Niang G."/>
            <person name="Scheremetjew M."/>
            <person name="Finn R."/>
            <person name="Kale V."/>
            <person name="Holt S."/>
            <person name="Cochrane G."/>
            <person name="Meng A."/>
            <person name="Brown T."/>
            <person name="Cohen L."/>
        </authorList>
    </citation>
    <scope>NUCLEOTIDE SEQUENCE</scope>
    <source>
        <strain evidence="11">PLY429</strain>
    </source>
</reference>
<evidence type="ECO:0000256" key="4">
    <source>
        <dbReference type="ARBA" id="ARBA00012723"/>
    </source>
</evidence>